<feature type="domain" description="Ricin B lectin" evidence="1">
    <location>
        <begin position="374"/>
        <end position="517"/>
    </location>
</feature>
<sequence>MKMYKKISLALVFVLLTATIPVFSIVHAFGPVTIWQQPNSSVNAKYPRAIKLENQSNASDNGKLLASEQIDAYTSLPIHLSSDRGQSWSTISTVSDAHAGERLVNANNLYELPQAIGSMPKGTILFTPTTADSSGNLMIELYKSNDVGQTWQFVSKIVIGGQFAGATLASQGVWEPILLVANNKLICFYTDETDPNHNQKVVHKTTTDGVNWSSVVDDVRMGLNYRPGMAAITKMGNGNYMLAYEIVGYPNSQVYYKISSNPESWTPDNVGSPINSPGYTIGSTPYLIWTPLGGPNGSLVLSAWSDNHLFVNYNNGVGDWTALDSSIPTSYSRSLVYTGGSSVGVLASDATDSKIVFGTVDIGVASSIQSGHTYKLLPQAGEVNNQALDVTGWGSTNGTNVETWADYDNPAQKWKIVDVGGGYYKLLPKSGEANNQALDVAAWGSTNGSNVETWEDNGTPAQKWKIVSVGGGYYKLLPQCGEVNHQALDVTGWGSTNGTNVETYEDNGTPAQKWKLVEVTPNY</sequence>
<dbReference type="KEGG" id="palb:EJC50_17960"/>
<dbReference type="Pfam" id="PF14200">
    <property type="entry name" value="RicinB_lectin_2"/>
    <property type="match status" value="1"/>
</dbReference>
<proteinExistence type="predicted"/>
<dbReference type="InterPro" id="IPR036278">
    <property type="entry name" value="Sialidase_sf"/>
</dbReference>
<protein>
    <recommendedName>
        <fullName evidence="1">Ricin B lectin domain-containing protein</fullName>
    </recommendedName>
</protein>
<dbReference type="CDD" id="cd00161">
    <property type="entry name" value="beta-trefoil_Ricin-like"/>
    <property type="match status" value="1"/>
</dbReference>
<name>A0A3S9A6X5_9BACL</name>
<organism evidence="2 3">
    <name type="scientific">Paenibacillus albus</name>
    <dbReference type="NCBI Taxonomy" id="2495582"/>
    <lineage>
        <taxon>Bacteria</taxon>
        <taxon>Bacillati</taxon>
        <taxon>Bacillota</taxon>
        <taxon>Bacilli</taxon>
        <taxon>Bacillales</taxon>
        <taxon>Paenibacillaceae</taxon>
        <taxon>Paenibacillus</taxon>
    </lineage>
</organism>
<dbReference type="PROSITE" id="PS50231">
    <property type="entry name" value="RICIN_B_LECTIN"/>
    <property type="match status" value="1"/>
</dbReference>
<dbReference type="Proteomes" id="UP000272528">
    <property type="component" value="Chromosome"/>
</dbReference>
<reference evidence="3" key="1">
    <citation type="submission" date="2018-12" db="EMBL/GenBank/DDBJ databases">
        <title>Genome sequence of Peanibacillus sp.</title>
        <authorList>
            <person name="Subramani G."/>
            <person name="Srinivasan S."/>
            <person name="Kim M.K."/>
        </authorList>
    </citation>
    <scope>NUCLEOTIDE SEQUENCE [LARGE SCALE GENOMIC DNA]</scope>
    <source>
        <strain evidence="3">18JY67-1</strain>
    </source>
</reference>
<dbReference type="CDD" id="cd15482">
    <property type="entry name" value="Sialidase_non-viral"/>
    <property type="match status" value="1"/>
</dbReference>
<keyword evidence="3" id="KW-1185">Reference proteome</keyword>
<dbReference type="SMART" id="SM00458">
    <property type="entry name" value="RICIN"/>
    <property type="match status" value="1"/>
</dbReference>
<dbReference type="RefSeq" id="WP_126017053.1">
    <property type="nucleotide sequence ID" value="NZ_CP034437.1"/>
</dbReference>
<evidence type="ECO:0000259" key="1">
    <source>
        <dbReference type="SMART" id="SM00458"/>
    </source>
</evidence>
<dbReference type="PANTHER" id="PTHR38792:SF3">
    <property type="entry name" value="BNR_ASP-BOX REPEAT DOMAIN PROTEIN (AFU_ORTHOLOGUE AFUA_7G06430)-RELATED"/>
    <property type="match status" value="1"/>
</dbReference>
<evidence type="ECO:0000313" key="2">
    <source>
        <dbReference type="EMBL" id="AZN41346.1"/>
    </source>
</evidence>
<dbReference type="Gene3D" id="2.120.10.10">
    <property type="match status" value="1"/>
</dbReference>
<accession>A0A3S9A6X5</accession>
<dbReference type="InterPro" id="IPR035992">
    <property type="entry name" value="Ricin_B-like_lectins"/>
</dbReference>
<dbReference type="PANTHER" id="PTHR38792">
    <property type="entry name" value="BNR/ASP-BOX REPEAT DOMAIN PROTEIN (AFU_ORTHOLOGUE AFUA_7G06430)-RELATED"/>
    <property type="match status" value="1"/>
</dbReference>
<dbReference type="InterPro" id="IPR000772">
    <property type="entry name" value="Ricin_B_lectin"/>
</dbReference>
<dbReference type="SUPFAM" id="SSF50370">
    <property type="entry name" value="Ricin B-like lectins"/>
    <property type="match status" value="1"/>
</dbReference>
<evidence type="ECO:0000313" key="3">
    <source>
        <dbReference type="Proteomes" id="UP000272528"/>
    </source>
</evidence>
<dbReference type="SUPFAM" id="SSF50939">
    <property type="entry name" value="Sialidases"/>
    <property type="match status" value="1"/>
</dbReference>
<dbReference type="EMBL" id="CP034437">
    <property type="protein sequence ID" value="AZN41346.1"/>
    <property type="molecule type" value="Genomic_DNA"/>
</dbReference>
<dbReference type="AlphaFoldDB" id="A0A3S9A6X5"/>
<dbReference type="Gene3D" id="2.80.10.50">
    <property type="match status" value="3"/>
</dbReference>
<dbReference type="OrthoDB" id="142430at2"/>
<gene>
    <name evidence="2" type="ORF">EJC50_17960</name>
</gene>